<evidence type="ECO:0000256" key="3">
    <source>
        <dbReference type="ARBA" id="ARBA00022729"/>
    </source>
</evidence>
<evidence type="ECO:0000256" key="2">
    <source>
        <dbReference type="ARBA" id="ARBA00006275"/>
    </source>
</evidence>
<keyword evidence="3 6" id="KW-0732">Signal</keyword>
<dbReference type="Gene3D" id="1.25.40.390">
    <property type="match status" value="1"/>
</dbReference>
<feature type="chain" id="PRO_5045314754" evidence="6">
    <location>
        <begin position="18"/>
        <end position="527"/>
    </location>
</feature>
<name>A0ABP8QRP6_9BACT</name>
<evidence type="ECO:0000313" key="9">
    <source>
        <dbReference type="Proteomes" id="UP001501243"/>
    </source>
</evidence>
<feature type="domain" description="RagB/SusD" evidence="7">
    <location>
        <begin position="376"/>
        <end position="490"/>
    </location>
</feature>
<accession>A0ABP8QRP6</accession>
<keyword evidence="9" id="KW-1185">Reference proteome</keyword>
<evidence type="ECO:0000256" key="4">
    <source>
        <dbReference type="ARBA" id="ARBA00023136"/>
    </source>
</evidence>
<reference evidence="9" key="1">
    <citation type="journal article" date="2019" name="Int. J. Syst. Evol. Microbiol.">
        <title>The Global Catalogue of Microorganisms (GCM) 10K type strain sequencing project: providing services to taxonomists for standard genome sequencing and annotation.</title>
        <authorList>
            <consortium name="The Broad Institute Genomics Platform"/>
            <consortium name="The Broad Institute Genome Sequencing Center for Infectious Disease"/>
            <person name="Wu L."/>
            <person name="Ma J."/>
        </authorList>
    </citation>
    <scope>NUCLEOTIDE SEQUENCE [LARGE SCALE GENOMIC DNA]</scope>
    <source>
        <strain evidence="9">JCM 17841</strain>
    </source>
</reference>
<dbReference type="SUPFAM" id="SSF48452">
    <property type="entry name" value="TPR-like"/>
    <property type="match status" value="1"/>
</dbReference>
<keyword evidence="5" id="KW-0998">Cell outer membrane</keyword>
<dbReference type="RefSeq" id="WP_208132873.1">
    <property type="nucleotide sequence ID" value="NZ_BAABGQ010000008.1"/>
</dbReference>
<comment type="caution">
    <text evidence="8">The sequence shown here is derived from an EMBL/GenBank/DDBJ whole genome shotgun (WGS) entry which is preliminary data.</text>
</comment>
<proteinExistence type="inferred from homology"/>
<dbReference type="EMBL" id="BAABGQ010000008">
    <property type="protein sequence ID" value="GAA4505943.1"/>
    <property type="molecule type" value="Genomic_DNA"/>
</dbReference>
<evidence type="ECO:0000259" key="7">
    <source>
        <dbReference type="Pfam" id="PF07980"/>
    </source>
</evidence>
<comment type="subcellular location">
    <subcellularLocation>
        <location evidence="1">Cell outer membrane</location>
    </subcellularLocation>
</comment>
<protein>
    <submittedName>
        <fullName evidence="8">RagB/SusD family nutrient uptake outer membrane protein</fullName>
    </submittedName>
</protein>
<dbReference type="InterPro" id="IPR011990">
    <property type="entry name" value="TPR-like_helical_dom_sf"/>
</dbReference>
<dbReference type="InterPro" id="IPR012944">
    <property type="entry name" value="SusD_RagB_dom"/>
</dbReference>
<organism evidence="8 9">
    <name type="scientific">Hymenobacter ginsengisoli</name>
    <dbReference type="NCBI Taxonomy" id="1051626"/>
    <lineage>
        <taxon>Bacteria</taxon>
        <taxon>Pseudomonadati</taxon>
        <taxon>Bacteroidota</taxon>
        <taxon>Cytophagia</taxon>
        <taxon>Cytophagales</taxon>
        <taxon>Hymenobacteraceae</taxon>
        <taxon>Hymenobacter</taxon>
    </lineage>
</organism>
<dbReference type="Pfam" id="PF07980">
    <property type="entry name" value="SusD_RagB"/>
    <property type="match status" value="1"/>
</dbReference>
<keyword evidence="4" id="KW-0472">Membrane</keyword>
<evidence type="ECO:0000256" key="1">
    <source>
        <dbReference type="ARBA" id="ARBA00004442"/>
    </source>
</evidence>
<comment type="similarity">
    <text evidence="2">Belongs to the SusD family.</text>
</comment>
<evidence type="ECO:0000256" key="6">
    <source>
        <dbReference type="SAM" id="SignalP"/>
    </source>
</evidence>
<feature type="signal peptide" evidence="6">
    <location>
        <begin position="1"/>
        <end position="17"/>
    </location>
</feature>
<dbReference type="Proteomes" id="UP001501243">
    <property type="component" value="Unassembled WGS sequence"/>
</dbReference>
<evidence type="ECO:0000256" key="5">
    <source>
        <dbReference type="ARBA" id="ARBA00023237"/>
    </source>
</evidence>
<sequence>MKKILSAAAMLALLQLADSCKINEEFQAGLTPSQLGTSNASSLLDGAYNAMRSPFQGATQIFAMSEVTTDERLMPTRAGDWDDNGKWRALHLHNWDANHPEIRDAFANLGGVIFAATDVLRPEFGASAQQQAEARFVRAFAMYWTLDLYDQVPYREPGELVVNNAKVRKGTEALDYIISEVNAVLATLPDAPVYRANKDAARCLLMKCYLNRGVYANRNAPTFAAADMNQVITLADQIINSGRYKFAANYFDNFAPDNTSIGTENIFTELNVGGVSSGAQYDLWRFISHYNMTPQGYNGPCALPTFYDTFGADDLRRGQVYSYKNGPSNPFKHQNVGFLIGQQYYLNGTTKRGGLDSALVDRTGAPLAFTRDVKIIETGANLEVTGIRPMKYPPDFTNNSAGAIDNDMVHFRLPDVLLMKAEAILRGGTGTTAGTYGSTALALVNSIRTDASRNAGALATVDLNTLYAERGRELYLENWRRQDMVRFGKFLGPIEQGPTSSDPKYLIFPIPNQQLAVNPNLTQNPGY</sequence>
<gene>
    <name evidence="8" type="ORF">GCM10023172_34530</name>
</gene>
<evidence type="ECO:0000313" key="8">
    <source>
        <dbReference type="EMBL" id="GAA4505943.1"/>
    </source>
</evidence>